<dbReference type="SUPFAM" id="SSF56672">
    <property type="entry name" value="DNA/RNA polymerases"/>
    <property type="match status" value="1"/>
</dbReference>
<name>A0ABN9QJC1_9DINO</name>
<keyword evidence="2" id="KW-1185">Reference proteome</keyword>
<dbReference type="InterPro" id="IPR043502">
    <property type="entry name" value="DNA/RNA_pol_sf"/>
</dbReference>
<gene>
    <name evidence="1" type="ORF">PCOR1329_LOCUS10655</name>
</gene>
<accession>A0ABN9QJC1</accession>
<feature type="non-terminal residue" evidence="1">
    <location>
        <position position="1109"/>
    </location>
</feature>
<dbReference type="Proteomes" id="UP001189429">
    <property type="component" value="Unassembled WGS sequence"/>
</dbReference>
<protein>
    <recommendedName>
        <fullName evidence="3">Reverse transcriptase domain-containing protein</fullName>
    </recommendedName>
</protein>
<evidence type="ECO:0000313" key="2">
    <source>
        <dbReference type="Proteomes" id="UP001189429"/>
    </source>
</evidence>
<feature type="non-terminal residue" evidence="1">
    <location>
        <position position="1"/>
    </location>
</feature>
<sequence>AEYYRFKAIPTAAALTAAAGRACARKGLAAPAGPAVPNVAGGMFAAAAPAAPAAGVPAALPGAAPGPEAGGPGALVAALRGHAGGAAEGALAPAPSPAAAAAACGLAAPVAEGALLAPAGPAAPAAAPAAPAAAAVPAAGPLAEGLAPAGQRVMPPPASPGGDARIFAFARDVRGVRHADIRSMVALIVELPWPDWPVRGPRTLQWALQFLAQRSGAPTAHHQRWLAETGLGPESPGVEIHQMGCMVLGSAVTCDQVHATNLGHLELIARSAQVQEERRREMVAPSEPGAADRAVMMGSQELGGAACACPALRDHLAQELQREMAVAKERRKAREERALAGGVPGQPDPNGALRELLAGSALYPDGGGPTSPYVPDLVSWPEVSQPPAPLLGLLGERDSAALRGWRCQVLRGPETARQLRAEACPQGPYTDPALLRSPLDYASFLRATVGRSMLTFSPSQGRRGNMGIFLVPKKSGQPRVVFDTRLANCAFIGAPRTQLPSASAWGRLESGDVRFSIASADLDMAFYHMRVPEGMEEYFTLPPIPAKYLASHGIAAAEVEGESLLLPQVVVLPMGFSWALHLCQAVLQTSLGRAGFSPGDLILDGHCGCQLTDDPDSVVGAGYVDNYFVLGGSPKTVSARLQAIADVLTRHGLAVHELVAHSQDRDFLGLSLREGRWLSPRTRNIWRSRAAIRAALRRHVISGFLLRVLTGHITWALLLRRELLCILGAAYAYIEATGPTAAPLWPTVRHELQLIHDLLPLCTAARSRTVGLNFDASDAPLGDVVADLGDDARVSGDGIDDYSLFVDVQGGALAGPWEMQSPGPPRNTDKSILDMRPAVDFDEVAGCWLMRRLVSLLALSQMAAGARRLSAPAPSALRTERARHARELAAETATVAGPSLLELLAVRSSTTRLYRGALANFVVHCAGRRLDWTSHAGLDQALVEFMDSEFLVGGGGDQGNVLLAAVAHFLGSFHKRTPVLLPRAHRAAAAWARRAPARTRLPLPRRVVFALAGLLIHDGFPRLAICIFVMFTSYLRPGGAAKLCGRHLVAPSEAAGPGYQFFGLLLRESGQEPGKTGVNDESILFDREAWLTPLLLAPKLSTAPSEPLR</sequence>
<organism evidence="1 2">
    <name type="scientific">Prorocentrum cordatum</name>
    <dbReference type="NCBI Taxonomy" id="2364126"/>
    <lineage>
        <taxon>Eukaryota</taxon>
        <taxon>Sar</taxon>
        <taxon>Alveolata</taxon>
        <taxon>Dinophyceae</taxon>
        <taxon>Prorocentrales</taxon>
        <taxon>Prorocentraceae</taxon>
        <taxon>Prorocentrum</taxon>
    </lineage>
</organism>
<reference evidence="1" key="1">
    <citation type="submission" date="2023-10" db="EMBL/GenBank/DDBJ databases">
        <authorList>
            <person name="Chen Y."/>
            <person name="Shah S."/>
            <person name="Dougan E. K."/>
            <person name="Thang M."/>
            <person name="Chan C."/>
        </authorList>
    </citation>
    <scope>NUCLEOTIDE SEQUENCE [LARGE SCALE GENOMIC DNA]</scope>
</reference>
<comment type="caution">
    <text evidence="1">The sequence shown here is derived from an EMBL/GenBank/DDBJ whole genome shotgun (WGS) entry which is preliminary data.</text>
</comment>
<dbReference type="EMBL" id="CAUYUJ010003025">
    <property type="protein sequence ID" value="CAK0803518.1"/>
    <property type="molecule type" value="Genomic_DNA"/>
</dbReference>
<evidence type="ECO:0008006" key="3">
    <source>
        <dbReference type="Google" id="ProtNLM"/>
    </source>
</evidence>
<evidence type="ECO:0000313" key="1">
    <source>
        <dbReference type="EMBL" id="CAK0803518.1"/>
    </source>
</evidence>
<proteinExistence type="predicted"/>